<accession>A0A0R2BEM3</accession>
<feature type="transmembrane region" description="Helical" evidence="8">
    <location>
        <begin position="136"/>
        <end position="162"/>
    </location>
</feature>
<protein>
    <recommendedName>
        <fullName evidence="8">Probable membrane transporter protein</fullName>
    </recommendedName>
</protein>
<comment type="caution">
    <text evidence="9">The sequence shown here is derived from an EMBL/GenBank/DDBJ whole genome shotgun (WGS) entry which is preliminary data.</text>
</comment>
<feature type="transmembrane region" description="Helical" evidence="8">
    <location>
        <begin position="97"/>
        <end position="115"/>
    </location>
</feature>
<feature type="transmembrane region" description="Helical" evidence="8">
    <location>
        <begin position="5"/>
        <end position="28"/>
    </location>
</feature>
<dbReference type="STRING" id="33960.TY91_12040"/>
<dbReference type="PANTHER" id="PTHR30269">
    <property type="entry name" value="TRANSMEMBRANE PROTEIN YFCA"/>
    <property type="match status" value="1"/>
</dbReference>
<dbReference type="PATRIC" id="fig|1423733.4.peg.2827"/>
<comment type="subcellular location">
    <subcellularLocation>
        <location evidence="1 8">Cell membrane</location>
        <topology evidence="1 8">Multi-pass membrane protein</topology>
    </subcellularLocation>
</comment>
<dbReference type="PANTHER" id="PTHR30269:SF0">
    <property type="entry name" value="MEMBRANE TRANSPORTER PROTEIN YFCA-RELATED"/>
    <property type="match status" value="1"/>
</dbReference>
<keyword evidence="4 8" id="KW-1003">Cell membrane</keyword>
<evidence type="ECO:0000256" key="2">
    <source>
        <dbReference type="ARBA" id="ARBA00009142"/>
    </source>
</evidence>
<feature type="transmembrane region" description="Helical" evidence="8">
    <location>
        <begin position="72"/>
        <end position="91"/>
    </location>
</feature>
<feature type="transmembrane region" description="Helical" evidence="8">
    <location>
        <begin position="182"/>
        <end position="212"/>
    </location>
</feature>
<evidence type="ECO:0000256" key="3">
    <source>
        <dbReference type="ARBA" id="ARBA00022448"/>
    </source>
</evidence>
<gene>
    <name evidence="9" type="ORF">FC82_GL002705</name>
</gene>
<comment type="similarity">
    <text evidence="2 8">Belongs to the 4-toluene sulfonate uptake permease (TSUP) (TC 2.A.102) family.</text>
</comment>
<dbReference type="InterPro" id="IPR052017">
    <property type="entry name" value="TSUP"/>
</dbReference>
<evidence type="ECO:0000256" key="5">
    <source>
        <dbReference type="ARBA" id="ARBA00022692"/>
    </source>
</evidence>
<evidence type="ECO:0000313" key="9">
    <source>
        <dbReference type="EMBL" id="KRM77838.1"/>
    </source>
</evidence>
<dbReference type="EMBL" id="AYYR01000008">
    <property type="protein sequence ID" value="KRM77838.1"/>
    <property type="molecule type" value="Genomic_DNA"/>
</dbReference>
<organism evidence="9 10">
    <name type="scientific">Secundilactobacillus collinoides DSM 20515 = JCM 1123</name>
    <dbReference type="NCBI Taxonomy" id="1423733"/>
    <lineage>
        <taxon>Bacteria</taxon>
        <taxon>Bacillati</taxon>
        <taxon>Bacillota</taxon>
        <taxon>Bacilli</taxon>
        <taxon>Lactobacillales</taxon>
        <taxon>Lactobacillaceae</taxon>
        <taxon>Secundilactobacillus</taxon>
    </lineage>
</organism>
<dbReference type="GO" id="GO:0005886">
    <property type="term" value="C:plasma membrane"/>
    <property type="evidence" value="ECO:0007669"/>
    <property type="project" value="UniProtKB-SubCell"/>
</dbReference>
<dbReference type="AlphaFoldDB" id="A0A0R2BEM3"/>
<dbReference type="RefSeq" id="WP_054761654.1">
    <property type="nucleotide sequence ID" value="NZ_AYYR01000008.1"/>
</dbReference>
<keyword evidence="3" id="KW-0813">Transport</keyword>
<sequence length="246" mass="26043">MLTTLFLIGMSLIAGILTGIVGMASLTLYPVLISVGVPPITANATITVAQVGAGLGALLSSLKELHNHWKQAIQIAVLNTVGGVLGALLLIHSSNAAFKKIVPFFILLAGIMILTPKRKSQHRATMILNILNWIGIFLVGIYNGYFGAASGLLMIAILSRVVNEKYATYNAMRNFASFSNNIVAASMFIATLSIDWAVIIPLLCGLFVGGLIGPAIVRVIPARVIKTAVGVFALVLAVVLGWTSYR</sequence>
<keyword evidence="7 8" id="KW-0472">Membrane</keyword>
<keyword evidence="6 8" id="KW-1133">Transmembrane helix</keyword>
<evidence type="ECO:0000256" key="6">
    <source>
        <dbReference type="ARBA" id="ARBA00022989"/>
    </source>
</evidence>
<proteinExistence type="inferred from homology"/>
<dbReference type="Pfam" id="PF01925">
    <property type="entry name" value="TauE"/>
    <property type="match status" value="1"/>
</dbReference>
<evidence type="ECO:0000256" key="1">
    <source>
        <dbReference type="ARBA" id="ARBA00004651"/>
    </source>
</evidence>
<feature type="transmembrane region" description="Helical" evidence="8">
    <location>
        <begin position="224"/>
        <end position="245"/>
    </location>
</feature>
<dbReference type="Proteomes" id="UP000051845">
    <property type="component" value="Unassembled WGS sequence"/>
</dbReference>
<name>A0A0R2BEM3_SECCO</name>
<evidence type="ECO:0000256" key="7">
    <source>
        <dbReference type="ARBA" id="ARBA00023136"/>
    </source>
</evidence>
<keyword evidence="5 8" id="KW-0812">Transmembrane</keyword>
<evidence type="ECO:0000313" key="10">
    <source>
        <dbReference type="Proteomes" id="UP000051845"/>
    </source>
</evidence>
<dbReference type="InterPro" id="IPR002781">
    <property type="entry name" value="TM_pro_TauE-like"/>
</dbReference>
<evidence type="ECO:0000256" key="4">
    <source>
        <dbReference type="ARBA" id="ARBA00022475"/>
    </source>
</evidence>
<evidence type="ECO:0000256" key="8">
    <source>
        <dbReference type="RuleBase" id="RU363041"/>
    </source>
</evidence>
<reference evidence="9 10" key="1">
    <citation type="journal article" date="2015" name="Genome Announc.">
        <title>Expanding the biotechnology potential of lactobacilli through comparative genomics of 213 strains and associated genera.</title>
        <authorList>
            <person name="Sun Z."/>
            <person name="Harris H.M."/>
            <person name="McCann A."/>
            <person name="Guo C."/>
            <person name="Argimon S."/>
            <person name="Zhang W."/>
            <person name="Yang X."/>
            <person name="Jeffery I.B."/>
            <person name="Cooney J.C."/>
            <person name="Kagawa T.F."/>
            <person name="Liu W."/>
            <person name="Song Y."/>
            <person name="Salvetti E."/>
            <person name="Wrobel A."/>
            <person name="Rasinkangas P."/>
            <person name="Parkhill J."/>
            <person name="Rea M.C."/>
            <person name="O'Sullivan O."/>
            <person name="Ritari J."/>
            <person name="Douillard F.P."/>
            <person name="Paul Ross R."/>
            <person name="Yang R."/>
            <person name="Briner A.E."/>
            <person name="Felis G.E."/>
            <person name="de Vos W.M."/>
            <person name="Barrangou R."/>
            <person name="Klaenhammer T.R."/>
            <person name="Caufield P.W."/>
            <person name="Cui Y."/>
            <person name="Zhang H."/>
            <person name="O'Toole P.W."/>
        </authorList>
    </citation>
    <scope>NUCLEOTIDE SEQUENCE [LARGE SCALE GENOMIC DNA]</scope>
    <source>
        <strain evidence="9 10">DSM 20515</strain>
    </source>
</reference>